<name>A0A1Y5T455_9RHOB</name>
<protein>
    <submittedName>
        <fullName evidence="2">Uncharacterized protein</fullName>
    </submittedName>
</protein>
<dbReference type="RefSeq" id="WP_085879360.1">
    <property type="nucleotide sequence ID" value="NZ_FWFZ01000011.1"/>
</dbReference>
<evidence type="ECO:0000256" key="1">
    <source>
        <dbReference type="SAM" id="Phobius"/>
    </source>
</evidence>
<keyword evidence="1" id="KW-0472">Membrane</keyword>
<feature type="transmembrane region" description="Helical" evidence="1">
    <location>
        <begin position="21"/>
        <end position="42"/>
    </location>
</feature>
<keyword evidence="1" id="KW-1133">Transmembrane helix</keyword>
<keyword evidence="3" id="KW-1185">Reference proteome</keyword>
<organism evidence="2 3">
    <name type="scientific">Roseisalinus antarcticus</name>
    <dbReference type="NCBI Taxonomy" id="254357"/>
    <lineage>
        <taxon>Bacteria</taxon>
        <taxon>Pseudomonadati</taxon>
        <taxon>Pseudomonadota</taxon>
        <taxon>Alphaproteobacteria</taxon>
        <taxon>Rhodobacterales</taxon>
        <taxon>Roseobacteraceae</taxon>
        <taxon>Roseisalinus</taxon>
    </lineage>
</organism>
<dbReference type="AlphaFoldDB" id="A0A1Y5T455"/>
<proteinExistence type="predicted"/>
<dbReference type="Proteomes" id="UP000193900">
    <property type="component" value="Unassembled WGS sequence"/>
</dbReference>
<gene>
    <name evidence="2" type="ORF">ROA7023_02522</name>
</gene>
<keyword evidence="1" id="KW-0812">Transmembrane</keyword>
<evidence type="ECO:0000313" key="2">
    <source>
        <dbReference type="EMBL" id="SLN55432.1"/>
    </source>
</evidence>
<dbReference type="EMBL" id="FWFZ01000011">
    <property type="protein sequence ID" value="SLN55432.1"/>
    <property type="molecule type" value="Genomic_DNA"/>
</dbReference>
<sequence>MRILQKYLPEPGWTDRHGAKVAGFLAGSLGTLLLTLFLVVVATGEGYNDFASRSQTVVYPNF</sequence>
<evidence type="ECO:0000313" key="3">
    <source>
        <dbReference type="Proteomes" id="UP000193900"/>
    </source>
</evidence>
<accession>A0A1Y5T455</accession>
<reference evidence="2 3" key="1">
    <citation type="submission" date="2017-03" db="EMBL/GenBank/DDBJ databases">
        <authorList>
            <person name="Afonso C.L."/>
            <person name="Miller P.J."/>
            <person name="Scott M.A."/>
            <person name="Spackman E."/>
            <person name="Goraichik I."/>
            <person name="Dimitrov K.M."/>
            <person name="Suarez D.L."/>
            <person name="Swayne D.E."/>
        </authorList>
    </citation>
    <scope>NUCLEOTIDE SEQUENCE [LARGE SCALE GENOMIC DNA]</scope>
    <source>
        <strain evidence="2 3">CECT 7023</strain>
    </source>
</reference>